<protein>
    <submittedName>
        <fullName evidence="1">Uncharacterized protein</fullName>
    </submittedName>
</protein>
<evidence type="ECO:0000313" key="2">
    <source>
        <dbReference type="Proteomes" id="UP001151760"/>
    </source>
</evidence>
<organism evidence="1 2">
    <name type="scientific">Tanacetum coccineum</name>
    <dbReference type="NCBI Taxonomy" id="301880"/>
    <lineage>
        <taxon>Eukaryota</taxon>
        <taxon>Viridiplantae</taxon>
        <taxon>Streptophyta</taxon>
        <taxon>Embryophyta</taxon>
        <taxon>Tracheophyta</taxon>
        <taxon>Spermatophyta</taxon>
        <taxon>Magnoliopsida</taxon>
        <taxon>eudicotyledons</taxon>
        <taxon>Gunneridae</taxon>
        <taxon>Pentapetalae</taxon>
        <taxon>asterids</taxon>
        <taxon>campanulids</taxon>
        <taxon>Asterales</taxon>
        <taxon>Asteraceae</taxon>
        <taxon>Asteroideae</taxon>
        <taxon>Anthemideae</taxon>
        <taxon>Anthemidinae</taxon>
        <taxon>Tanacetum</taxon>
    </lineage>
</organism>
<accession>A0ABQ5HZP6</accession>
<proteinExistence type="predicted"/>
<dbReference type="EMBL" id="BQNB010020193">
    <property type="protein sequence ID" value="GJT93333.1"/>
    <property type="molecule type" value="Genomic_DNA"/>
</dbReference>
<evidence type="ECO:0000313" key="1">
    <source>
        <dbReference type="EMBL" id="GJT93333.1"/>
    </source>
</evidence>
<keyword evidence="2" id="KW-1185">Reference proteome</keyword>
<sequence>MGNSNVIPYEQYLSVNNVSGVPSCASSVLSDAYVLSDNDANVPREPIATELKIYKEQVAILWEQRAENPFYLRQAKKAQPSLYDGEELLKTHHVPVTVSSSEEDQELVMWSFTYI</sequence>
<reference evidence="1" key="1">
    <citation type="journal article" date="2022" name="Int. J. Mol. Sci.">
        <title>Draft Genome of Tanacetum Coccineum: Genomic Comparison of Closely Related Tanacetum-Family Plants.</title>
        <authorList>
            <person name="Yamashiro T."/>
            <person name="Shiraishi A."/>
            <person name="Nakayama K."/>
            <person name="Satake H."/>
        </authorList>
    </citation>
    <scope>NUCLEOTIDE SEQUENCE</scope>
</reference>
<reference evidence="1" key="2">
    <citation type="submission" date="2022-01" db="EMBL/GenBank/DDBJ databases">
        <authorList>
            <person name="Yamashiro T."/>
            <person name="Shiraishi A."/>
            <person name="Satake H."/>
            <person name="Nakayama K."/>
        </authorList>
    </citation>
    <scope>NUCLEOTIDE SEQUENCE</scope>
</reference>
<comment type="caution">
    <text evidence="1">The sequence shown here is derived from an EMBL/GenBank/DDBJ whole genome shotgun (WGS) entry which is preliminary data.</text>
</comment>
<gene>
    <name evidence="1" type="ORF">Tco_1082178</name>
</gene>
<name>A0ABQ5HZP6_9ASTR</name>
<dbReference type="Proteomes" id="UP001151760">
    <property type="component" value="Unassembled WGS sequence"/>
</dbReference>